<reference evidence="1" key="1">
    <citation type="submission" date="2014-03" db="EMBL/GenBank/DDBJ databases">
        <authorList>
            <person name="Genoscope - CEA"/>
        </authorList>
    </citation>
    <scope>NUCLEOTIDE SEQUENCE [LARGE SCALE GENOMIC DNA]</scope>
    <source>
        <strain evidence="1">CF27</strain>
    </source>
</reference>
<gene>
    <name evidence="1" type="ORF">AFERRI_120031</name>
</gene>
<proteinExistence type="predicted"/>
<sequence length="219" mass="24935">MNTNIQQYSCWHDGIRDSSTGVYMGAARQQQIEAFFAQRRDWRTPDIVINPVGTLVLHDGRGWVCSPWLEEFMREIRGRYHGADDPLVMLSVPAHRSGAGLWDLALLESGLSTYFGKAEYLWPKPMPLSAIVALRNIGYPPGVEPITYIDCLPDRILNTMRNKDTAHPDRIIYWRPSDQSITTMDRFGIGWVDKEEDLLDIVQVQFAGQPEDVVAVFEP</sequence>
<evidence type="ECO:0000313" key="1">
    <source>
        <dbReference type="EMBL" id="CDQ08923.1"/>
    </source>
</evidence>
<organism evidence="1">
    <name type="scientific">Acidithiobacillus ferrivorans</name>
    <dbReference type="NCBI Taxonomy" id="160808"/>
    <lineage>
        <taxon>Bacteria</taxon>
        <taxon>Pseudomonadati</taxon>
        <taxon>Pseudomonadota</taxon>
        <taxon>Acidithiobacillia</taxon>
        <taxon>Acidithiobacillales</taxon>
        <taxon>Acidithiobacillaceae</taxon>
        <taxon>Acidithiobacillus</taxon>
    </lineage>
</organism>
<reference evidence="1" key="2">
    <citation type="submission" date="2014-07" db="EMBL/GenBank/DDBJ databases">
        <title>Initial genome analysis of the psychrotolerant acidophile Acidithiobacillus ferrivorans CF27: insights into iron and sulfur oxidation pathways and into biofilm formation.</title>
        <authorList>
            <person name="Talla E."/>
            <person name="Hedrich S."/>
            <person name="Mangenot S."/>
            <person name="Ji B."/>
            <person name="Johnson D.B."/>
            <person name="Barbe V."/>
            <person name="Bonnefoy V."/>
        </authorList>
    </citation>
    <scope>NUCLEOTIDE SEQUENCE [LARGE SCALE GENOMIC DNA]</scope>
    <source>
        <strain evidence="1">CF27</strain>
    </source>
</reference>
<dbReference type="AlphaFoldDB" id="A0A060UQ51"/>
<name>A0A060UQ51_9PROT</name>
<comment type="caution">
    <text evidence="1">The sequence shown here is derived from an EMBL/GenBank/DDBJ whole genome shotgun (WGS) entry which is preliminary data.</text>
</comment>
<dbReference type="RefSeq" id="WP_231551018.1">
    <property type="nucleotide sequence ID" value="NZ_CCCS020000004.1"/>
</dbReference>
<dbReference type="EMBL" id="CCCS020000004">
    <property type="protein sequence ID" value="CDQ08923.1"/>
    <property type="molecule type" value="Genomic_DNA"/>
</dbReference>
<protein>
    <submittedName>
        <fullName evidence="1">Uncharacterized protein</fullName>
    </submittedName>
</protein>
<accession>A0A060UQ51</accession>